<sequence length="866" mass="101098">MTTSITNANSFDNNPINRLQHSLNKLFNNSTKIDEKWLRKILELHDEEKSEGLASSLTQEEIRKEIELIIGPENEWRFDSEQAQQFREKCIKLREKSVEEMDIIDVISNQKTISYDFKYERDQTQYVHPVENDTNMTQYLNLWDLVQPTRVEIIGIENLNIQPEKSQSGNSYLYICCELFHGGTPLTKGRFTRMIPLHTSPQWNQFVIFNDVLLCDLPRETKICFTIFSRQMNETDQSLDSPNCISGKDTPLGYVIIPMFDFKGLLKQGEFHSIMKPNGRAMPYSIPIENIGNETSIFINYRLDSHSDSVVFPQGKPPKRMEECLDSFEQNIKEFFKDLPQEEQLNQIINQIITRDSLQNLTQEERWLLWSNREVLIEIPKALPKFILSVPWKMPHAVHIAHSLLSIWKPISPLDALELLSYKFADSKVRQYAIERLDELDDAQLSDFLLQLVQSLKYEPYHDSSLSRFLLERSLRSPHTIGHFVFWHLKADMHVPSFKERFCLILEEYLSNSGNHRRELLKQVFVLDQLLEISIKIKQEKLEDCKSTFEKLINNVKLPKKFKLPISPHMEVTEIIPHKCKFMDTKHRGLWLCFKNADKRGDNIHIIFKAGDDLRSDQLIVQLLRVMDKLWKKEGLDLHLKPYASICTGELIGMIEIVKNSETVAHIVKGSGHGIARVFNSDIIHDWLKMHNHREDEWNGIVDNFVRSCAAYCPATYVLGVGDRHNDNIMVTRKGDLFHIDFTYFLGCFRYHFVRESTPFIFNPMHSHVMGGENSEMFEKFCELSCQSYACLCKYGQVIITLFILMLGADIPHLKSIENVMWLKKSLMLNGSKEYTDKHFRSQIKESMRQSRARIGDAIHIFPIKR</sequence>
<dbReference type="InterPro" id="IPR008290">
    <property type="entry name" value="PI3K_Vps34"/>
</dbReference>
<evidence type="ECO:0000313" key="11">
    <source>
        <dbReference type="EMBL" id="EFC45331.1"/>
    </source>
</evidence>
<dbReference type="VEuPathDB" id="AmoebaDB:NAEGRDRAFT_48457"/>
<protein>
    <recommendedName>
        <fullName evidence="1">phosphatidylinositol 3-kinase</fullName>
        <ecNumber evidence="1">2.7.1.137</ecNumber>
    </recommendedName>
</protein>
<dbReference type="OMA" id="MTIIEDH"/>
<dbReference type="KEGG" id="ngr:NAEGRDRAFT_48457"/>
<dbReference type="AlphaFoldDB" id="D2VCM0"/>
<keyword evidence="3 6" id="KW-0547">Nucleotide-binding</keyword>
<dbReference type="Gene3D" id="1.10.1070.11">
    <property type="entry name" value="Phosphatidylinositol 3-/4-kinase, catalytic domain"/>
    <property type="match status" value="1"/>
</dbReference>
<keyword evidence="5 6" id="KW-0067">ATP-binding</keyword>
<dbReference type="PROSITE" id="PS51545">
    <property type="entry name" value="PIK_HELICAL"/>
    <property type="match status" value="1"/>
</dbReference>
<dbReference type="InterPro" id="IPR042236">
    <property type="entry name" value="PI3K_accessory_sf"/>
</dbReference>
<dbReference type="Gene3D" id="3.30.1010.10">
    <property type="entry name" value="Phosphatidylinositol 3-kinase Catalytic Subunit, Chain A, domain 4"/>
    <property type="match status" value="1"/>
</dbReference>
<dbReference type="InterPro" id="IPR015433">
    <property type="entry name" value="PI3/4_kinase"/>
</dbReference>
<dbReference type="GeneID" id="8857335"/>
<dbReference type="InterPro" id="IPR016024">
    <property type="entry name" value="ARM-type_fold"/>
</dbReference>
<evidence type="ECO:0000256" key="2">
    <source>
        <dbReference type="ARBA" id="ARBA00022679"/>
    </source>
</evidence>
<dbReference type="GO" id="GO:0035005">
    <property type="term" value="F:1-phosphatidylinositol-4-phosphate 3-kinase activity"/>
    <property type="evidence" value="ECO:0007669"/>
    <property type="project" value="TreeGrafter"/>
</dbReference>
<dbReference type="CDD" id="cd00891">
    <property type="entry name" value="PI3Kc"/>
    <property type="match status" value="1"/>
</dbReference>
<dbReference type="Gene3D" id="2.60.40.150">
    <property type="entry name" value="C2 domain"/>
    <property type="match status" value="1"/>
</dbReference>
<feature type="domain" description="C2 PI3K-type" evidence="10">
    <location>
        <begin position="145"/>
        <end position="313"/>
    </location>
</feature>
<dbReference type="GO" id="GO:0043491">
    <property type="term" value="P:phosphatidylinositol 3-kinase/protein kinase B signal transduction"/>
    <property type="evidence" value="ECO:0007669"/>
    <property type="project" value="TreeGrafter"/>
</dbReference>
<dbReference type="GO" id="GO:0040012">
    <property type="term" value="P:regulation of locomotion"/>
    <property type="evidence" value="ECO:0007669"/>
    <property type="project" value="UniProtKB-ARBA"/>
</dbReference>
<dbReference type="SUPFAM" id="SSF56112">
    <property type="entry name" value="Protein kinase-like (PK-like)"/>
    <property type="match status" value="1"/>
</dbReference>
<evidence type="ECO:0000256" key="7">
    <source>
        <dbReference type="PROSITE-ProRule" id="PRU00880"/>
    </source>
</evidence>
<dbReference type="InterPro" id="IPR035892">
    <property type="entry name" value="C2_domain_sf"/>
</dbReference>
<evidence type="ECO:0000259" key="8">
    <source>
        <dbReference type="PROSITE" id="PS50290"/>
    </source>
</evidence>
<comment type="similarity">
    <text evidence="6 7">Belongs to the PI3/PI4-kinase family.</text>
</comment>
<dbReference type="InterPro" id="IPR035448">
    <property type="entry name" value="PI3Kc"/>
</dbReference>
<feature type="domain" description="PIK helical" evidence="9">
    <location>
        <begin position="335"/>
        <end position="512"/>
    </location>
</feature>
<name>D2VCM0_NAEGR</name>
<keyword evidence="4 6" id="KW-0418">Kinase</keyword>
<dbReference type="OrthoDB" id="67688at2759"/>
<evidence type="ECO:0000256" key="3">
    <source>
        <dbReference type="ARBA" id="ARBA00022741"/>
    </source>
</evidence>
<dbReference type="PROSITE" id="PS50290">
    <property type="entry name" value="PI3_4_KINASE_3"/>
    <property type="match status" value="1"/>
</dbReference>
<dbReference type="Pfam" id="PF00613">
    <property type="entry name" value="PI3Ka"/>
    <property type="match status" value="1"/>
</dbReference>
<evidence type="ECO:0000259" key="10">
    <source>
        <dbReference type="PROSITE" id="PS51547"/>
    </source>
</evidence>
<dbReference type="PIRSF" id="PIRSF000587">
    <property type="entry name" value="PI3K_Vps34"/>
    <property type="match status" value="1"/>
</dbReference>
<evidence type="ECO:0000256" key="6">
    <source>
        <dbReference type="PIRNR" id="PIRNR000587"/>
    </source>
</evidence>
<dbReference type="Proteomes" id="UP000006671">
    <property type="component" value="Unassembled WGS sequence"/>
</dbReference>
<gene>
    <name evidence="11" type="ORF">NAEGRDRAFT_48457</name>
</gene>
<dbReference type="GO" id="GO:0005524">
    <property type="term" value="F:ATP binding"/>
    <property type="evidence" value="ECO:0007669"/>
    <property type="project" value="UniProtKB-UniRule"/>
</dbReference>
<dbReference type="RefSeq" id="XP_002678075.1">
    <property type="nucleotide sequence ID" value="XM_002678029.1"/>
</dbReference>
<reference evidence="11 12" key="1">
    <citation type="journal article" date="2010" name="Cell">
        <title>The genome of Naegleria gruberi illuminates early eukaryotic versatility.</title>
        <authorList>
            <person name="Fritz-Laylin L.K."/>
            <person name="Prochnik S.E."/>
            <person name="Ginger M.L."/>
            <person name="Dacks J.B."/>
            <person name="Carpenter M.L."/>
            <person name="Field M.C."/>
            <person name="Kuo A."/>
            <person name="Paredez A."/>
            <person name="Chapman J."/>
            <person name="Pham J."/>
            <person name="Shu S."/>
            <person name="Neupane R."/>
            <person name="Cipriano M."/>
            <person name="Mancuso J."/>
            <person name="Tu H."/>
            <person name="Salamov A."/>
            <person name="Lindquist E."/>
            <person name="Shapiro H."/>
            <person name="Lucas S."/>
            <person name="Grigoriev I.V."/>
            <person name="Cande W.Z."/>
            <person name="Fulton C."/>
            <person name="Rokhsar D.S."/>
            <person name="Dawson S.C."/>
        </authorList>
    </citation>
    <scope>NUCLEOTIDE SEQUENCE [LARGE SCALE GENOMIC DNA]</scope>
    <source>
        <strain evidence="11 12">NEG-M</strain>
    </source>
</reference>
<dbReference type="EMBL" id="GG738863">
    <property type="protein sequence ID" value="EFC45331.1"/>
    <property type="molecule type" value="Genomic_DNA"/>
</dbReference>
<dbReference type="Pfam" id="PF00792">
    <property type="entry name" value="PI3K_C2"/>
    <property type="match status" value="1"/>
</dbReference>
<proteinExistence type="inferred from homology"/>
<dbReference type="SMART" id="SM00142">
    <property type="entry name" value="PI3K_C2"/>
    <property type="match status" value="1"/>
</dbReference>
<evidence type="ECO:0000256" key="4">
    <source>
        <dbReference type="ARBA" id="ARBA00022777"/>
    </source>
</evidence>
<dbReference type="PROSITE" id="PS51547">
    <property type="entry name" value="C2_PI3K"/>
    <property type="match status" value="1"/>
</dbReference>
<dbReference type="Pfam" id="PF00454">
    <property type="entry name" value="PI3_PI4_kinase"/>
    <property type="match status" value="1"/>
</dbReference>
<dbReference type="GO" id="GO:0048015">
    <property type="term" value="P:phosphatidylinositol-mediated signaling"/>
    <property type="evidence" value="ECO:0007669"/>
    <property type="project" value="TreeGrafter"/>
</dbReference>
<dbReference type="InParanoid" id="D2VCM0"/>
<dbReference type="GO" id="GO:0016477">
    <property type="term" value="P:cell migration"/>
    <property type="evidence" value="ECO:0007669"/>
    <property type="project" value="TreeGrafter"/>
</dbReference>
<keyword evidence="12" id="KW-1185">Reference proteome</keyword>
<dbReference type="InterPro" id="IPR011009">
    <property type="entry name" value="Kinase-like_dom_sf"/>
</dbReference>
<dbReference type="eggNOG" id="KOG0904">
    <property type="taxonomic scope" value="Eukaryota"/>
</dbReference>
<dbReference type="SMART" id="SM00146">
    <property type="entry name" value="PI3Kc"/>
    <property type="match status" value="1"/>
</dbReference>
<evidence type="ECO:0000256" key="1">
    <source>
        <dbReference type="ARBA" id="ARBA00012073"/>
    </source>
</evidence>
<evidence type="ECO:0000259" key="9">
    <source>
        <dbReference type="PROSITE" id="PS51545"/>
    </source>
</evidence>
<dbReference type="InterPro" id="IPR001263">
    <property type="entry name" value="PI3K_accessory_dom"/>
</dbReference>
<dbReference type="GO" id="GO:0005942">
    <property type="term" value="C:phosphatidylinositol 3-kinase complex"/>
    <property type="evidence" value="ECO:0007669"/>
    <property type="project" value="TreeGrafter"/>
</dbReference>
<dbReference type="CDD" id="cd08380">
    <property type="entry name" value="C2_PI3K_like"/>
    <property type="match status" value="1"/>
</dbReference>
<feature type="domain" description="PI3K/PI4K catalytic" evidence="8">
    <location>
        <begin position="576"/>
        <end position="852"/>
    </location>
</feature>
<dbReference type="FunFam" id="3.30.1010.10:FF:000008">
    <property type="entry name" value="Phosphatidylinositol 4,5-bisphosphate 3-kinase catalytic subunit gamma"/>
    <property type="match status" value="1"/>
</dbReference>
<dbReference type="InterPro" id="IPR002420">
    <property type="entry name" value="PI3K-type_C2_dom"/>
</dbReference>
<dbReference type="STRING" id="5762.D2VCM0"/>
<dbReference type="InterPro" id="IPR000403">
    <property type="entry name" value="PI3/4_kinase_cat_dom"/>
</dbReference>
<dbReference type="SUPFAM" id="SSF48371">
    <property type="entry name" value="ARM repeat"/>
    <property type="match status" value="1"/>
</dbReference>
<evidence type="ECO:0000256" key="5">
    <source>
        <dbReference type="ARBA" id="ARBA00022840"/>
    </source>
</evidence>
<dbReference type="GO" id="GO:0016303">
    <property type="term" value="F:1-phosphatidylinositol-3-kinase activity"/>
    <property type="evidence" value="ECO:0007669"/>
    <property type="project" value="UniProtKB-EC"/>
</dbReference>
<dbReference type="GO" id="GO:0005886">
    <property type="term" value="C:plasma membrane"/>
    <property type="evidence" value="ECO:0007669"/>
    <property type="project" value="TreeGrafter"/>
</dbReference>
<organism evidence="12">
    <name type="scientific">Naegleria gruberi</name>
    <name type="common">Amoeba</name>
    <dbReference type="NCBI Taxonomy" id="5762"/>
    <lineage>
        <taxon>Eukaryota</taxon>
        <taxon>Discoba</taxon>
        <taxon>Heterolobosea</taxon>
        <taxon>Tetramitia</taxon>
        <taxon>Eutetramitia</taxon>
        <taxon>Vahlkampfiidae</taxon>
        <taxon>Naegleria</taxon>
    </lineage>
</organism>
<evidence type="ECO:0000313" key="12">
    <source>
        <dbReference type="Proteomes" id="UP000006671"/>
    </source>
</evidence>
<dbReference type="InterPro" id="IPR036940">
    <property type="entry name" value="PI3/4_kinase_cat_sf"/>
</dbReference>
<accession>D2VCM0</accession>
<dbReference type="PANTHER" id="PTHR10048">
    <property type="entry name" value="PHOSPHATIDYLINOSITOL KINASE"/>
    <property type="match status" value="1"/>
</dbReference>
<keyword evidence="2 6" id="KW-0808">Transferase</keyword>
<dbReference type="EC" id="2.7.1.137" evidence="1"/>
<dbReference type="Gene3D" id="1.25.40.70">
    <property type="entry name" value="Phosphatidylinositol 3-kinase, accessory domain (PIK)"/>
    <property type="match status" value="1"/>
</dbReference>
<dbReference type="PANTHER" id="PTHR10048:SF14">
    <property type="entry name" value="LD28067P"/>
    <property type="match status" value="1"/>
</dbReference>
<dbReference type="GO" id="GO:0005737">
    <property type="term" value="C:cytoplasm"/>
    <property type="evidence" value="ECO:0007669"/>
    <property type="project" value="TreeGrafter"/>
</dbReference>
<dbReference type="SUPFAM" id="SSF49562">
    <property type="entry name" value="C2 domain (Calcium/lipid-binding domain, CaLB)"/>
    <property type="match status" value="1"/>
</dbReference>
<dbReference type="SMART" id="SM00145">
    <property type="entry name" value="PI3Ka"/>
    <property type="match status" value="1"/>
</dbReference>